<proteinExistence type="predicted"/>
<feature type="signal peptide" evidence="1">
    <location>
        <begin position="1"/>
        <end position="25"/>
    </location>
</feature>
<evidence type="ECO:0000256" key="1">
    <source>
        <dbReference type="SAM" id="SignalP"/>
    </source>
</evidence>
<evidence type="ECO:0008006" key="5">
    <source>
        <dbReference type="Google" id="ProtNLM"/>
    </source>
</evidence>
<evidence type="ECO:0000313" key="2">
    <source>
        <dbReference type="EMBL" id="KAG1886319.1"/>
    </source>
</evidence>
<dbReference type="Proteomes" id="UP001195769">
    <property type="component" value="Unassembled WGS sequence"/>
</dbReference>
<comment type="caution">
    <text evidence="2">The sequence shown here is derived from an EMBL/GenBank/DDBJ whole genome shotgun (WGS) entry which is preliminary data.</text>
</comment>
<keyword evidence="1" id="KW-0732">Signal</keyword>
<reference evidence="2" key="1">
    <citation type="journal article" date="2020" name="New Phytol.">
        <title>Comparative genomics reveals dynamic genome evolution in host specialist ectomycorrhizal fungi.</title>
        <authorList>
            <person name="Lofgren L.A."/>
            <person name="Nguyen N.H."/>
            <person name="Vilgalys R."/>
            <person name="Ruytinx J."/>
            <person name="Liao H.L."/>
            <person name="Branco S."/>
            <person name="Kuo A."/>
            <person name="LaButti K."/>
            <person name="Lipzen A."/>
            <person name="Andreopoulos W."/>
            <person name="Pangilinan J."/>
            <person name="Riley R."/>
            <person name="Hundley H."/>
            <person name="Na H."/>
            <person name="Barry K."/>
            <person name="Grigoriev I.V."/>
            <person name="Stajich J.E."/>
            <person name="Kennedy P.G."/>
        </authorList>
    </citation>
    <scope>NUCLEOTIDE SEQUENCE</scope>
    <source>
        <strain evidence="2">FC203</strain>
    </source>
</reference>
<protein>
    <recommendedName>
        <fullName evidence="5">Secreted protein</fullName>
    </recommendedName>
</protein>
<keyword evidence="4" id="KW-1185">Reference proteome</keyword>
<sequence>MHEGRLILLSLLFSTSYHIIQITMAERCAAEGCTSWAVSASRYCDQHKPAGAPRDPQIRKTWKGLSHFSLIGFGKLVGY</sequence>
<evidence type="ECO:0000313" key="4">
    <source>
        <dbReference type="Proteomes" id="UP001195769"/>
    </source>
</evidence>
<evidence type="ECO:0000313" key="3">
    <source>
        <dbReference type="EMBL" id="KAG1900450.1"/>
    </source>
</evidence>
<accession>A0AAD4HB01</accession>
<dbReference type="AlphaFoldDB" id="A0AAD4HB01"/>
<dbReference type="GeneID" id="64656038"/>
<name>A0AAD4HB01_9AGAM</name>
<gene>
    <name evidence="3" type="ORF">F5891DRAFT_1034102</name>
    <name evidence="2" type="ORF">F5891DRAFT_1084301</name>
</gene>
<organism evidence="2 4">
    <name type="scientific">Suillus fuscotomentosus</name>
    <dbReference type="NCBI Taxonomy" id="1912939"/>
    <lineage>
        <taxon>Eukaryota</taxon>
        <taxon>Fungi</taxon>
        <taxon>Dikarya</taxon>
        <taxon>Basidiomycota</taxon>
        <taxon>Agaricomycotina</taxon>
        <taxon>Agaricomycetes</taxon>
        <taxon>Agaricomycetidae</taxon>
        <taxon>Boletales</taxon>
        <taxon>Suillineae</taxon>
        <taxon>Suillaceae</taxon>
        <taxon>Suillus</taxon>
    </lineage>
</organism>
<feature type="chain" id="PRO_5042441199" description="Secreted protein" evidence="1">
    <location>
        <begin position="26"/>
        <end position="79"/>
    </location>
</feature>
<dbReference type="EMBL" id="JABBWK010000027">
    <property type="protein sequence ID" value="KAG1900450.1"/>
    <property type="molecule type" value="Genomic_DNA"/>
</dbReference>
<dbReference type="EMBL" id="JABBWK010000284">
    <property type="protein sequence ID" value="KAG1886319.1"/>
    <property type="molecule type" value="Genomic_DNA"/>
</dbReference>
<dbReference type="RefSeq" id="XP_041226026.1">
    <property type="nucleotide sequence ID" value="XM_041361740.1"/>
</dbReference>